<dbReference type="InterPro" id="IPR035965">
    <property type="entry name" value="PAS-like_dom_sf"/>
</dbReference>
<dbReference type="PANTHER" id="PTHR43304">
    <property type="entry name" value="PHYTOCHROME-LIKE PROTEIN CPH1"/>
    <property type="match status" value="1"/>
</dbReference>
<evidence type="ECO:0000259" key="6">
    <source>
        <dbReference type="PROSITE" id="PS50112"/>
    </source>
</evidence>
<dbReference type="EC" id="2.7.13.3" evidence="2"/>
<dbReference type="Gene3D" id="3.30.70.270">
    <property type="match status" value="1"/>
</dbReference>
<feature type="domain" description="PAC" evidence="7">
    <location>
        <begin position="211"/>
        <end position="263"/>
    </location>
</feature>
<dbReference type="Pfam" id="PF08447">
    <property type="entry name" value="PAS_3"/>
    <property type="match status" value="4"/>
</dbReference>
<evidence type="ECO:0000259" key="7">
    <source>
        <dbReference type="PROSITE" id="PS50113"/>
    </source>
</evidence>
<evidence type="ECO:0000256" key="3">
    <source>
        <dbReference type="ARBA" id="ARBA00022553"/>
    </source>
</evidence>
<dbReference type="RefSeq" id="WP_149266568.1">
    <property type="nucleotide sequence ID" value="NZ_VFJB01000005.1"/>
</dbReference>
<feature type="domain" description="PAS" evidence="6">
    <location>
        <begin position="281"/>
        <end position="334"/>
    </location>
</feature>
<feature type="domain" description="PAC" evidence="7">
    <location>
        <begin position="468"/>
        <end position="521"/>
    </location>
</feature>
<feature type="domain" description="PAC" evidence="7">
    <location>
        <begin position="595"/>
        <end position="646"/>
    </location>
</feature>
<dbReference type="InterPro" id="IPR043128">
    <property type="entry name" value="Rev_trsase/Diguanyl_cyclase"/>
</dbReference>
<evidence type="ECO:0000313" key="10">
    <source>
        <dbReference type="Proteomes" id="UP000322876"/>
    </source>
</evidence>
<dbReference type="CDD" id="cd00130">
    <property type="entry name" value="PAS"/>
    <property type="match status" value="4"/>
</dbReference>
<dbReference type="NCBIfam" id="TIGR00254">
    <property type="entry name" value="GGDEF"/>
    <property type="match status" value="1"/>
</dbReference>
<feature type="domain" description="PAC" evidence="7">
    <location>
        <begin position="338"/>
        <end position="390"/>
    </location>
</feature>
<dbReference type="CDD" id="cd01949">
    <property type="entry name" value="GGDEF"/>
    <property type="match status" value="1"/>
</dbReference>
<dbReference type="InterPro" id="IPR001610">
    <property type="entry name" value="PAC"/>
</dbReference>
<dbReference type="InterPro" id="IPR000160">
    <property type="entry name" value="GGDEF_dom"/>
</dbReference>
<sequence length="935" mass="110734">MDNLIESLSHRYLKFEDIFLHHSAVMLIINPETGKIIDANNAAVQFYNYTIEEFLELTIFDISLLSKEEIFKRMEKAKNKEDNRLVCKHKLKNGEIRIVEVYPSLITVGDNNFLLTIINDITESFQKDEIIKKEREKFKIIADYSYGWEYWLDENFNIVYMSKGCEEITGYSSEEFIKNKNLLFEIVHTDFKSMYKKHVEKTHLKKSKDNEFIEFKIITKDKKTKWIYHVCRPVYSEDGKFLGRRVSNRDITNRKLLLETVEKERDLFNEGPVVNIIWKYEEGWPVSYVSNNIKDILGYDKSELLADDFKYANIIHPEDLKRIKNEVTYYISNNINTYQQEYRLKHKDGHYLWIYDFTKIVRDEAGSVEEIRGYFFDQTHIRELQDTLNKEKEKLSHIIEAANIGTWQWNLKTGEIEVNERWAEIIGYSLKEISPVTIKTREKFCHSEDLKKSNKLINDHFVGKSEFYECEMRMKHKDGHFVWVLDKGKVISYDENGKPHILYGICIEIDKIKKLESKLKTYLDYLNRAQKVAKVGSWYLNIKDNKLWWSKQTYKMFGIEENKPVSFELFLNRVHPDDKEYVLNSWQKSLNGEKYDIDHRIIVGNDIKYVNNKAEVYFDEDGNPIEAVGTVLDITEKKYLYQKIEEESNIIKKLFNLLPGYLWFIKKDRTILRQNKLAEDFGSRVGEKCWKSIFGCKFLPEKERKMFFEEGTEPENIKCEFCLADEALEKKESINVELEDNGKCYKTWWIPVSENEYMHYCVDITHLKEIENTLREMSVTDPLTKVFNRRYFAEKLEREIELARRTNRTFSLIMFDIDHFKKVNDTYGHDIGDKVLKSVVNAVKNRIRKVDILARWGGEEFLILLPETKLLNSSYLAEELRNIISELDIDKVGNVTASFGVTEYKKGDTVDTITKRVDDLMYKAKNSGRNCVCYG</sequence>
<evidence type="ECO:0000256" key="5">
    <source>
        <dbReference type="ARBA" id="ARBA00022777"/>
    </source>
</evidence>
<dbReference type="GO" id="GO:0004673">
    <property type="term" value="F:protein histidine kinase activity"/>
    <property type="evidence" value="ECO:0007669"/>
    <property type="project" value="UniProtKB-EC"/>
</dbReference>
<dbReference type="SUPFAM" id="SSF55073">
    <property type="entry name" value="Nucleotide cyclase"/>
    <property type="match status" value="1"/>
</dbReference>
<keyword evidence="4" id="KW-0808">Transferase</keyword>
<feature type="domain" description="PAS" evidence="6">
    <location>
        <begin position="152"/>
        <end position="206"/>
    </location>
</feature>
<dbReference type="NCBIfam" id="TIGR00229">
    <property type="entry name" value="sensory_box"/>
    <property type="match status" value="4"/>
</dbReference>
<dbReference type="InterPro" id="IPR029787">
    <property type="entry name" value="Nucleotide_cyclase"/>
</dbReference>
<evidence type="ECO:0000256" key="4">
    <source>
        <dbReference type="ARBA" id="ARBA00022679"/>
    </source>
</evidence>
<feature type="domain" description="GGDEF" evidence="8">
    <location>
        <begin position="808"/>
        <end position="935"/>
    </location>
</feature>
<dbReference type="Gene3D" id="2.10.70.100">
    <property type="match status" value="1"/>
</dbReference>
<evidence type="ECO:0000259" key="8">
    <source>
        <dbReference type="PROSITE" id="PS50887"/>
    </source>
</evidence>
<dbReference type="Pfam" id="PF00990">
    <property type="entry name" value="GGDEF"/>
    <property type="match status" value="1"/>
</dbReference>
<dbReference type="PROSITE" id="PS50112">
    <property type="entry name" value="PAS"/>
    <property type="match status" value="3"/>
</dbReference>
<comment type="catalytic activity">
    <reaction evidence="1">
        <text>ATP + protein L-histidine = ADP + protein N-phospho-L-histidine.</text>
        <dbReference type="EC" id="2.7.13.3"/>
    </reaction>
</comment>
<dbReference type="InterPro" id="IPR013655">
    <property type="entry name" value="PAS_fold_3"/>
</dbReference>
<keyword evidence="10" id="KW-1185">Reference proteome</keyword>
<keyword evidence="3" id="KW-0597">Phosphoprotein</keyword>
<organism evidence="9 10">
    <name type="scientific">Deferribacter autotrophicus</name>
    <dbReference type="NCBI Taxonomy" id="500465"/>
    <lineage>
        <taxon>Bacteria</taxon>
        <taxon>Pseudomonadati</taxon>
        <taxon>Deferribacterota</taxon>
        <taxon>Deferribacteres</taxon>
        <taxon>Deferribacterales</taxon>
        <taxon>Deferribacteraceae</taxon>
        <taxon>Deferribacter</taxon>
    </lineage>
</organism>
<evidence type="ECO:0000256" key="1">
    <source>
        <dbReference type="ARBA" id="ARBA00000085"/>
    </source>
</evidence>
<dbReference type="Proteomes" id="UP000322876">
    <property type="component" value="Unassembled WGS sequence"/>
</dbReference>
<dbReference type="PROSITE" id="PS50113">
    <property type="entry name" value="PAC"/>
    <property type="match status" value="4"/>
</dbReference>
<dbReference type="InterPro" id="IPR000014">
    <property type="entry name" value="PAS"/>
</dbReference>
<dbReference type="EMBL" id="VFJB01000005">
    <property type="protein sequence ID" value="KAA0258248.1"/>
    <property type="molecule type" value="Genomic_DNA"/>
</dbReference>
<dbReference type="Pfam" id="PF13426">
    <property type="entry name" value="PAS_9"/>
    <property type="match status" value="1"/>
</dbReference>
<evidence type="ECO:0000256" key="2">
    <source>
        <dbReference type="ARBA" id="ARBA00012438"/>
    </source>
</evidence>
<dbReference type="SMART" id="SM00091">
    <property type="entry name" value="PAS"/>
    <property type="match status" value="5"/>
</dbReference>
<proteinExistence type="predicted"/>
<accession>A0A5A8F880</accession>
<dbReference type="AlphaFoldDB" id="A0A5A8F880"/>
<dbReference type="FunFam" id="3.30.70.270:FF:000001">
    <property type="entry name" value="Diguanylate cyclase domain protein"/>
    <property type="match status" value="1"/>
</dbReference>
<protein>
    <recommendedName>
        <fullName evidence="2">histidine kinase</fullName>
        <ecNumber evidence="2">2.7.13.3</ecNumber>
    </recommendedName>
</protein>
<dbReference type="SMART" id="SM00086">
    <property type="entry name" value="PAC"/>
    <property type="match status" value="5"/>
</dbReference>
<reference evidence="9 10" key="1">
    <citation type="submission" date="2019-06" db="EMBL/GenBank/DDBJ databases">
        <title>Genomic insights into carbon and energy metabolism of Deferribacter autotrophicus revealed new metabolic traits in the phylum Deferribacteres.</title>
        <authorList>
            <person name="Slobodkin A.I."/>
            <person name="Slobodkina G.B."/>
            <person name="Allioux M."/>
            <person name="Alain K."/>
            <person name="Jebbar M."/>
            <person name="Shadrin V."/>
            <person name="Kublanov I.V."/>
            <person name="Toshchakov S.V."/>
            <person name="Bonch-Osmolovskaya E.A."/>
        </authorList>
    </citation>
    <scope>NUCLEOTIDE SEQUENCE [LARGE SCALE GENOMIC DNA]</scope>
    <source>
        <strain evidence="9 10">SL50</strain>
    </source>
</reference>
<comment type="caution">
    <text evidence="9">The sequence shown here is derived from an EMBL/GenBank/DDBJ whole genome shotgun (WGS) entry which is preliminary data.</text>
</comment>
<dbReference type="Gene3D" id="3.30.450.20">
    <property type="entry name" value="PAS domain"/>
    <property type="match status" value="5"/>
</dbReference>
<dbReference type="SMART" id="SM00267">
    <property type="entry name" value="GGDEF"/>
    <property type="match status" value="1"/>
</dbReference>
<dbReference type="OrthoDB" id="9812260at2"/>
<dbReference type="InterPro" id="IPR000700">
    <property type="entry name" value="PAS-assoc_C"/>
</dbReference>
<dbReference type="PROSITE" id="PS50887">
    <property type="entry name" value="GGDEF"/>
    <property type="match status" value="1"/>
</dbReference>
<keyword evidence="5" id="KW-0418">Kinase</keyword>
<dbReference type="PANTHER" id="PTHR43304:SF1">
    <property type="entry name" value="PAC DOMAIN-CONTAINING PROTEIN"/>
    <property type="match status" value="1"/>
</dbReference>
<feature type="domain" description="PAS" evidence="6">
    <location>
        <begin position="547"/>
        <end position="593"/>
    </location>
</feature>
<dbReference type="SUPFAM" id="SSF55785">
    <property type="entry name" value="PYP-like sensor domain (PAS domain)"/>
    <property type="match status" value="5"/>
</dbReference>
<evidence type="ECO:0000313" key="9">
    <source>
        <dbReference type="EMBL" id="KAA0258248.1"/>
    </source>
</evidence>
<name>A0A5A8F880_9BACT</name>
<dbReference type="InterPro" id="IPR052162">
    <property type="entry name" value="Sensor_kinase/Photoreceptor"/>
</dbReference>
<gene>
    <name evidence="9" type="ORF">FHQ18_07595</name>
</gene>